<evidence type="ECO:0000313" key="3">
    <source>
        <dbReference type="Proteomes" id="UP000688137"/>
    </source>
</evidence>
<keyword evidence="1" id="KW-0812">Transmembrane</keyword>
<keyword evidence="1" id="KW-1133">Transmembrane helix</keyword>
<keyword evidence="3" id="KW-1185">Reference proteome</keyword>
<comment type="caution">
    <text evidence="2">The sequence shown here is derived from an EMBL/GenBank/DDBJ whole genome shotgun (WGS) entry which is preliminary data.</text>
</comment>
<protein>
    <submittedName>
        <fullName evidence="2">Uncharacterized protein</fullName>
    </submittedName>
</protein>
<gene>
    <name evidence="2" type="ORF">PPRIM_AZ9-3.1.T0050334</name>
</gene>
<evidence type="ECO:0000313" key="2">
    <source>
        <dbReference type="EMBL" id="CAD8043680.1"/>
    </source>
</evidence>
<reference evidence="2" key="1">
    <citation type="submission" date="2021-01" db="EMBL/GenBank/DDBJ databases">
        <authorList>
            <consortium name="Genoscope - CEA"/>
            <person name="William W."/>
        </authorList>
    </citation>
    <scope>NUCLEOTIDE SEQUENCE</scope>
</reference>
<name>A0A8S1JSS5_PARPR</name>
<dbReference type="EMBL" id="CAJJDM010000002">
    <property type="protein sequence ID" value="CAD8043680.1"/>
    <property type="molecule type" value="Genomic_DNA"/>
</dbReference>
<dbReference type="AlphaFoldDB" id="A0A8S1JSS5"/>
<keyword evidence="1" id="KW-0472">Membrane</keyword>
<evidence type="ECO:0000256" key="1">
    <source>
        <dbReference type="SAM" id="Phobius"/>
    </source>
</evidence>
<proteinExistence type="predicted"/>
<sequence>MYIIIASAIILAISFTIQLTKLNPKKKLYILDIFLIFLGSMAIYSETTHKFGDFTEQLQAAFSKQYPIEYQLDELILKNQIQDHSFQLFYGMKQDGISTFFKFIINKSIKESKQGIYINIQSEIQNQEQALQQFGTNNFHELIHFTQQKPTIITVDNLHLSLSKKQCFICSILSNLHKFNTTTILISAKELHNLNYMLDDYITNVMEIREFNNGKQLHFRYDWNQDSTSQYVKKYDDIVIQKQREFVINLSETEKQLMGNIRKLICKIKCENQKVKIDDLIYQYQDLKQIVEKNYVIAQFGYVKFYNSFIFESLQYL</sequence>
<organism evidence="2 3">
    <name type="scientific">Paramecium primaurelia</name>
    <dbReference type="NCBI Taxonomy" id="5886"/>
    <lineage>
        <taxon>Eukaryota</taxon>
        <taxon>Sar</taxon>
        <taxon>Alveolata</taxon>
        <taxon>Ciliophora</taxon>
        <taxon>Intramacronucleata</taxon>
        <taxon>Oligohymenophorea</taxon>
        <taxon>Peniculida</taxon>
        <taxon>Parameciidae</taxon>
        <taxon>Paramecium</taxon>
    </lineage>
</organism>
<dbReference type="OMA" id="CENQKVK"/>
<accession>A0A8S1JSS5</accession>
<dbReference type="Proteomes" id="UP000688137">
    <property type="component" value="Unassembled WGS sequence"/>
</dbReference>
<feature type="transmembrane region" description="Helical" evidence="1">
    <location>
        <begin position="28"/>
        <end position="45"/>
    </location>
</feature>